<accession>A0AC34R3W9</accession>
<reference evidence="2" key="1">
    <citation type="submission" date="2022-11" db="UniProtKB">
        <authorList>
            <consortium name="WormBaseParasite"/>
        </authorList>
    </citation>
    <scope>IDENTIFICATION</scope>
</reference>
<protein>
    <submittedName>
        <fullName evidence="2">Phospholipid/glycerol acyltransferase domain-containing protein</fullName>
    </submittedName>
</protein>
<name>A0AC34R3W9_9BILA</name>
<evidence type="ECO:0000313" key="1">
    <source>
        <dbReference type="Proteomes" id="UP000887576"/>
    </source>
</evidence>
<sequence>MNPWLMTTYRIALKELLRHAPGSGFGMQSLMYIFLKRDVKVDFPRISQIIDYYADMKRPYQILMFPEGTDKTAFTTRRSNEYAKKNNLPELKNLLYPRIAGFIHLVNKMKQ</sequence>
<dbReference type="WBParaSite" id="JU765_v2.g3126.t1">
    <property type="protein sequence ID" value="JU765_v2.g3126.t1"/>
    <property type="gene ID" value="JU765_v2.g3126"/>
</dbReference>
<evidence type="ECO:0000313" key="2">
    <source>
        <dbReference type="WBParaSite" id="JU765_v2.g3126.t1"/>
    </source>
</evidence>
<dbReference type="Proteomes" id="UP000887576">
    <property type="component" value="Unplaced"/>
</dbReference>
<proteinExistence type="predicted"/>
<organism evidence="1 2">
    <name type="scientific">Panagrolaimus sp. JU765</name>
    <dbReference type="NCBI Taxonomy" id="591449"/>
    <lineage>
        <taxon>Eukaryota</taxon>
        <taxon>Metazoa</taxon>
        <taxon>Ecdysozoa</taxon>
        <taxon>Nematoda</taxon>
        <taxon>Chromadorea</taxon>
        <taxon>Rhabditida</taxon>
        <taxon>Tylenchina</taxon>
        <taxon>Panagrolaimomorpha</taxon>
        <taxon>Panagrolaimoidea</taxon>
        <taxon>Panagrolaimidae</taxon>
        <taxon>Panagrolaimus</taxon>
    </lineage>
</organism>